<dbReference type="Pfam" id="PF08338">
    <property type="entry name" value="DUF1731"/>
    <property type="match status" value="1"/>
</dbReference>
<evidence type="ECO:0000259" key="3">
    <source>
        <dbReference type="Pfam" id="PF08338"/>
    </source>
</evidence>
<dbReference type="InterPro" id="IPR001509">
    <property type="entry name" value="Epimerase_deHydtase"/>
</dbReference>
<dbReference type="Gene3D" id="3.40.50.720">
    <property type="entry name" value="NAD(P)-binding Rossmann-like Domain"/>
    <property type="match status" value="1"/>
</dbReference>
<dbReference type="InterPro" id="IPR036291">
    <property type="entry name" value="NAD(P)-bd_dom_sf"/>
</dbReference>
<feature type="domain" description="NAD-dependent epimerase/dehydratase" evidence="2">
    <location>
        <begin position="3"/>
        <end position="211"/>
    </location>
</feature>
<organism evidence="4 5">
    <name type="scientific">Actinomycetospora straminea</name>
    <dbReference type="NCBI Taxonomy" id="663607"/>
    <lineage>
        <taxon>Bacteria</taxon>
        <taxon>Bacillati</taxon>
        <taxon>Actinomycetota</taxon>
        <taxon>Actinomycetes</taxon>
        <taxon>Pseudonocardiales</taxon>
        <taxon>Pseudonocardiaceae</taxon>
        <taxon>Actinomycetospora</taxon>
    </lineage>
</organism>
<sequence>MRVVIAGSSGLIGTALVPRLREAGHDVVRLVRRTPQAPDERGWDPAAGHLAPGALEGADAVVNLSGAGIGDKRWTGARKQELRDSRMIPTDVLARAVADHGIPTMVSGSAVGWYGDTGAMAVDETARRGSGFLSDLCRDWEAATRPADDAGARVVLLRTGLVLAPNGGLMGQLKPLFRFGLGGKLGSGTQYMPWISIDDEVDAILHALEHDSVAGPMNATGPDPVTNDEFTRVLAEQMHRPAPWLVPGFAMRTVLGEFADEGVLVSQRVLPGVLEREGFRFRHRTLSEALHAVLDGS</sequence>
<dbReference type="NCBIfam" id="TIGR01777">
    <property type="entry name" value="yfcH"/>
    <property type="match status" value="1"/>
</dbReference>
<dbReference type="PANTHER" id="PTHR11092:SF0">
    <property type="entry name" value="EPIMERASE FAMILY PROTEIN SDR39U1"/>
    <property type="match status" value="1"/>
</dbReference>
<dbReference type="RefSeq" id="WP_274231545.1">
    <property type="nucleotide sequence ID" value="NZ_BAABHQ010000016.1"/>
</dbReference>
<protein>
    <submittedName>
        <fullName evidence="4">TIGR01777 family oxidoreductase</fullName>
    </submittedName>
</protein>
<comment type="similarity">
    <text evidence="1">Belongs to the NAD(P)-dependent epimerase/dehydratase family. SDR39U1 subfamily.</text>
</comment>
<keyword evidence="5" id="KW-1185">Reference proteome</keyword>
<dbReference type="PANTHER" id="PTHR11092">
    <property type="entry name" value="SUGAR NUCLEOTIDE EPIMERASE RELATED"/>
    <property type="match status" value="1"/>
</dbReference>
<dbReference type="Pfam" id="PF01370">
    <property type="entry name" value="Epimerase"/>
    <property type="match status" value="1"/>
</dbReference>
<dbReference type="Proteomes" id="UP001500457">
    <property type="component" value="Unassembled WGS sequence"/>
</dbReference>
<reference evidence="5" key="1">
    <citation type="journal article" date="2019" name="Int. J. Syst. Evol. Microbiol.">
        <title>The Global Catalogue of Microorganisms (GCM) 10K type strain sequencing project: providing services to taxonomists for standard genome sequencing and annotation.</title>
        <authorList>
            <consortium name="The Broad Institute Genomics Platform"/>
            <consortium name="The Broad Institute Genome Sequencing Center for Infectious Disease"/>
            <person name="Wu L."/>
            <person name="Ma J."/>
        </authorList>
    </citation>
    <scope>NUCLEOTIDE SEQUENCE [LARGE SCALE GENOMIC DNA]</scope>
    <source>
        <strain evidence="5">JCM 17983</strain>
    </source>
</reference>
<comment type="caution">
    <text evidence="4">The sequence shown here is derived from an EMBL/GenBank/DDBJ whole genome shotgun (WGS) entry which is preliminary data.</text>
</comment>
<evidence type="ECO:0000259" key="2">
    <source>
        <dbReference type="Pfam" id="PF01370"/>
    </source>
</evidence>
<dbReference type="InterPro" id="IPR010099">
    <property type="entry name" value="SDR39U1"/>
</dbReference>
<gene>
    <name evidence="4" type="ORF">GCM10023203_46800</name>
</gene>
<dbReference type="InterPro" id="IPR013549">
    <property type="entry name" value="DUF1731"/>
</dbReference>
<accession>A0ABP9EYG2</accession>
<evidence type="ECO:0000256" key="1">
    <source>
        <dbReference type="ARBA" id="ARBA00009353"/>
    </source>
</evidence>
<evidence type="ECO:0000313" key="5">
    <source>
        <dbReference type="Proteomes" id="UP001500457"/>
    </source>
</evidence>
<name>A0ABP9EYG2_9PSEU</name>
<proteinExistence type="inferred from homology"/>
<dbReference type="SUPFAM" id="SSF51735">
    <property type="entry name" value="NAD(P)-binding Rossmann-fold domains"/>
    <property type="match status" value="1"/>
</dbReference>
<dbReference type="CDD" id="cd05242">
    <property type="entry name" value="SDR_a8"/>
    <property type="match status" value="1"/>
</dbReference>
<feature type="domain" description="DUF1731" evidence="3">
    <location>
        <begin position="246"/>
        <end position="292"/>
    </location>
</feature>
<dbReference type="EMBL" id="BAABHQ010000016">
    <property type="protein sequence ID" value="GAA4888385.1"/>
    <property type="molecule type" value="Genomic_DNA"/>
</dbReference>
<evidence type="ECO:0000313" key="4">
    <source>
        <dbReference type="EMBL" id="GAA4888385.1"/>
    </source>
</evidence>